<sequence length="156" mass="15624">MAASSISCCLGPLAPPKEAATAASAARRSSSGVPSSLRRACAAAAACAVMGMAYGGGADMALALALARDGAAASRTGEVAAAVGVPRAQARWSNRRQCPAWRANSLENVVPENLPRASARRTFSSVSISAAALAPSPDLVLLPFLSPRPGTGCFSL</sequence>
<accession>A0A2T7EA01</accession>
<protein>
    <submittedName>
        <fullName evidence="1">Uncharacterized protein</fullName>
    </submittedName>
</protein>
<keyword evidence="2" id="KW-1185">Reference proteome</keyword>
<reference evidence="1 2" key="1">
    <citation type="submission" date="2018-04" db="EMBL/GenBank/DDBJ databases">
        <title>WGS assembly of Panicum hallii var. hallii HAL2.</title>
        <authorList>
            <person name="Lovell J."/>
            <person name="Jenkins J."/>
            <person name="Lowry D."/>
            <person name="Mamidi S."/>
            <person name="Sreedasyam A."/>
            <person name="Weng X."/>
            <person name="Barry K."/>
            <person name="Bonette J."/>
            <person name="Campitelli B."/>
            <person name="Daum C."/>
            <person name="Gordon S."/>
            <person name="Gould B."/>
            <person name="Lipzen A."/>
            <person name="MacQueen A."/>
            <person name="Palacio-Mejia J."/>
            <person name="Plott C."/>
            <person name="Shakirov E."/>
            <person name="Shu S."/>
            <person name="Yoshinaga Y."/>
            <person name="Zane M."/>
            <person name="Rokhsar D."/>
            <person name="Grimwood J."/>
            <person name="Schmutz J."/>
            <person name="Juenger T."/>
        </authorList>
    </citation>
    <scope>NUCLEOTIDE SEQUENCE [LARGE SCALE GENOMIC DNA]</scope>
    <source>
        <strain evidence="2">cv. HAL2</strain>
    </source>
</reference>
<dbReference type="AlphaFoldDB" id="A0A2T7EA01"/>
<dbReference type="Gramene" id="PUZ64665">
    <property type="protein sequence ID" value="PUZ64665"/>
    <property type="gene ID" value="GQ55_3G160900"/>
</dbReference>
<proteinExistence type="predicted"/>
<evidence type="ECO:0000313" key="1">
    <source>
        <dbReference type="EMBL" id="PUZ64665.1"/>
    </source>
</evidence>
<dbReference type="InterPro" id="IPR053350">
    <property type="entry name" value="CV_Inducer"/>
</dbReference>
<gene>
    <name evidence="1" type="ORF">GQ55_3G160900</name>
</gene>
<organism evidence="1 2">
    <name type="scientific">Panicum hallii var. hallii</name>
    <dbReference type="NCBI Taxonomy" id="1504633"/>
    <lineage>
        <taxon>Eukaryota</taxon>
        <taxon>Viridiplantae</taxon>
        <taxon>Streptophyta</taxon>
        <taxon>Embryophyta</taxon>
        <taxon>Tracheophyta</taxon>
        <taxon>Spermatophyta</taxon>
        <taxon>Magnoliopsida</taxon>
        <taxon>Liliopsida</taxon>
        <taxon>Poales</taxon>
        <taxon>Poaceae</taxon>
        <taxon>PACMAD clade</taxon>
        <taxon>Panicoideae</taxon>
        <taxon>Panicodae</taxon>
        <taxon>Paniceae</taxon>
        <taxon>Panicinae</taxon>
        <taxon>Panicum</taxon>
        <taxon>Panicum sect. Panicum</taxon>
    </lineage>
</organism>
<dbReference type="STRING" id="1504633.A0A2T7EA01"/>
<dbReference type="PANTHER" id="PTHR37210">
    <property type="entry name" value="EXPRESSED PROTEIN"/>
    <property type="match status" value="1"/>
</dbReference>
<dbReference type="OrthoDB" id="1892100at2759"/>
<name>A0A2T7EA01_9POAL</name>
<dbReference type="Proteomes" id="UP000244336">
    <property type="component" value="Chromosome 3"/>
</dbReference>
<dbReference type="EMBL" id="CM009751">
    <property type="protein sequence ID" value="PUZ64665.1"/>
    <property type="molecule type" value="Genomic_DNA"/>
</dbReference>
<evidence type="ECO:0000313" key="2">
    <source>
        <dbReference type="Proteomes" id="UP000244336"/>
    </source>
</evidence>
<dbReference type="PANTHER" id="PTHR37210:SF5">
    <property type="match status" value="1"/>
</dbReference>